<reference evidence="2 3" key="1">
    <citation type="submission" date="2019-12" db="EMBL/GenBank/DDBJ databases">
        <title>The draft genomic sequence of strain Chitinophaga oryziterrae JCM 16595.</title>
        <authorList>
            <person name="Zhang X."/>
        </authorList>
    </citation>
    <scope>NUCLEOTIDE SEQUENCE [LARGE SCALE GENOMIC DNA]</scope>
    <source>
        <strain evidence="2 3">JCM 16595</strain>
    </source>
</reference>
<protein>
    <submittedName>
        <fullName evidence="2">Uncharacterized protein</fullName>
    </submittedName>
</protein>
<evidence type="ECO:0000313" key="3">
    <source>
        <dbReference type="Proteomes" id="UP000468388"/>
    </source>
</evidence>
<gene>
    <name evidence="2" type="ORF">GO495_23665</name>
</gene>
<name>A0A6N8JF65_9BACT</name>
<dbReference type="Proteomes" id="UP000468388">
    <property type="component" value="Unassembled WGS sequence"/>
</dbReference>
<accession>A0A6N8JF65</accession>
<keyword evidence="1" id="KW-1133">Transmembrane helix</keyword>
<sequence>MRIVFGHNHYCRKSVKLEELGILTPLENIKQFELTQRYAHVYWIPLFPIGLSWNARANDGKLYKINDALEQQLKHIHYSWTSILIAFIGPILILAGSILYSLEDMYKNYDRKVRQEKEYEQKAALITKPTLQDYYHFYGSREEYAKVVGENDTALLLSAAVLEPKTNLPAEIVALLRDSTRNFPPVWVSKRTLLKMAKEKNSFDTALFELGTFSLMGIQRLEKPLEEKETAIKITAVDK</sequence>
<dbReference type="AlphaFoldDB" id="A0A6N8JF65"/>
<proteinExistence type="predicted"/>
<organism evidence="2 3">
    <name type="scientific">Chitinophaga oryziterrae</name>
    <dbReference type="NCBI Taxonomy" id="1031224"/>
    <lineage>
        <taxon>Bacteria</taxon>
        <taxon>Pseudomonadati</taxon>
        <taxon>Bacteroidota</taxon>
        <taxon>Chitinophagia</taxon>
        <taxon>Chitinophagales</taxon>
        <taxon>Chitinophagaceae</taxon>
        <taxon>Chitinophaga</taxon>
    </lineage>
</organism>
<dbReference type="EMBL" id="WRXO01000008">
    <property type="protein sequence ID" value="MVT43614.1"/>
    <property type="molecule type" value="Genomic_DNA"/>
</dbReference>
<feature type="transmembrane region" description="Helical" evidence="1">
    <location>
        <begin position="78"/>
        <end position="102"/>
    </location>
</feature>
<keyword evidence="1" id="KW-0472">Membrane</keyword>
<evidence type="ECO:0000313" key="2">
    <source>
        <dbReference type="EMBL" id="MVT43614.1"/>
    </source>
</evidence>
<keyword evidence="1" id="KW-0812">Transmembrane</keyword>
<evidence type="ECO:0000256" key="1">
    <source>
        <dbReference type="SAM" id="Phobius"/>
    </source>
</evidence>
<dbReference type="RefSeq" id="WP_157302389.1">
    <property type="nucleotide sequence ID" value="NZ_BAAAZB010000021.1"/>
</dbReference>
<dbReference type="OrthoDB" id="635684at2"/>
<comment type="caution">
    <text evidence="2">The sequence shown here is derived from an EMBL/GenBank/DDBJ whole genome shotgun (WGS) entry which is preliminary data.</text>
</comment>
<keyword evidence="3" id="KW-1185">Reference proteome</keyword>